<dbReference type="GeneID" id="36557596"/>
<keyword evidence="2" id="KW-1185">Reference proteome</keyword>
<dbReference type="RefSeq" id="XP_024701298.1">
    <property type="nucleotide sequence ID" value="XM_024849897.1"/>
</dbReference>
<dbReference type="InterPro" id="IPR009836">
    <property type="entry name" value="GRDP-like"/>
</dbReference>
<protein>
    <submittedName>
        <fullName evidence="1">Uncharacterized protein</fullName>
    </submittedName>
</protein>
<dbReference type="EMBL" id="MSFO01000007">
    <property type="protein sequence ID" value="PLB45996.1"/>
    <property type="molecule type" value="Genomic_DNA"/>
</dbReference>
<dbReference type="VEuPathDB" id="FungiDB:P170DRAFT_439690"/>
<evidence type="ECO:0000313" key="1">
    <source>
        <dbReference type="EMBL" id="PLB45996.1"/>
    </source>
</evidence>
<dbReference type="PANTHER" id="PTHR34365:SF7">
    <property type="entry name" value="GLYCINE-RICH DOMAIN-CONTAINING PROTEIN 1"/>
    <property type="match status" value="1"/>
</dbReference>
<comment type="caution">
    <text evidence="1">The sequence shown here is derived from an EMBL/GenBank/DDBJ whole genome shotgun (WGS) entry which is preliminary data.</text>
</comment>
<proteinExistence type="predicted"/>
<dbReference type="Pfam" id="PF07173">
    <property type="entry name" value="GRDP-like"/>
    <property type="match status" value="1"/>
</dbReference>
<organism evidence="1 2">
    <name type="scientific">Aspergillus steynii IBT 23096</name>
    <dbReference type="NCBI Taxonomy" id="1392250"/>
    <lineage>
        <taxon>Eukaryota</taxon>
        <taxon>Fungi</taxon>
        <taxon>Dikarya</taxon>
        <taxon>Ascomycota</taxon>
        <taxon>Pezizomycotina</taxon>
        <taxon>Eurotiomycetes</taxon>
        <taxon>Eurotiomycetidae</taxon>
        <taxon>Eurotiales</taxon>
        <taxon>Aspergillaceae</taxon>
        <taxon>Aspergillus</taxon>
        <taxon>Aspergillus subgen. Circumdati</taxon>
    </lineage>
</organism>
<dbReference type="STRING" id="1392250.A0A2I2FZJ9"/>
<dbReference type="PANTHER" id="PTHR34365">
    <property type="entry name" value="ENOLASE (DUF1399)"/>
    <property type="match status" value="1"/>
</dbReference>
<evidence type="ECO:0000313" key="2">
    <source>
        <dbReference type="Proteomes" id="UP000234275"/>
    </source>
</evidence>
<dbReference type="AlphaFoldDB" id="A0A2I2FZJ9"/>
<dbReference type="Proteomes" id="UP000234275">
    <property type="component" value="Unassembled WGS sequence"/>
</dbReference>
<name>A0A2I2FZJ9_9EURO</name>
<gene>
    <name evidence="1" type="ORF">P170DRAFT_439690</name>
</gene>
<accession>A0A2I2FZJ9</accession>
<dbReference type="OrthoDB" id="2684236at2759"/>
<sequence length="481" mass="55638">MTTSSLTTLHRAANLQILHIKSNPSTSYERTNLKSESPAIPSRSLFESLSNPTSSPTSLPTISECAVHLELLQVFNSLKLRVLACNELDDTFGIKPDKRTVYRRRWSNVQRRHVIVPHKLRDLGFARRRLEKWPHYLGLAVTRFKVWVKMVEDGVLESCDGELMILPPLDVLMVWHAFLLNPSDFDAYCDKDKLDLVRKMHFPWKLIHASIDPHEWKYHLPEHHTAKLQSTNLEPDLLETLIQTAKSNTEVSSLLSRFSCTKRGILETFNIIRKYNKDKPPLPRPQSFLENIHSSFLQSQTQENKSLIDQIQRQVSFVEKMDAQLWIRSPAVKGTLGRGIERYEKFLQLLKLYPKKSLVPTLDVDLVWHTHQCSAGRYREAMLERVGRFVNHDDRVGKGVVRNGMQYTAEVFGLRFGQKYEVCLCWDCEAIVDAVEGMQADENEGDVHEFVKNVAEKVLFHREVEVARRMGKMVPVRRLSF</sequence>
<reference evidence="1 2" key="1">
    <citation type="submission" date="2016-12" db="EMBL/GenBank/DDBJ databases">
        <title>The genomes of Aspergillus section Nigri reveals drivers in fungal speciation.</title>
        <authorList>
            <consortium name="DOE Joint Genome Institute"/>
            <person name="Vesth T.C."/>
            <person name="Nybo J."/>
            <person name="Theobald S."/>
            <person name="Brandl J."/>
            <person name="Frisvad J.C."/>
            <person name="Nielsen K.F."/>
            <person name="Lyhne E.K."/>
            <person name="Kogle M.E."/>
            <person name="Kuo A."/>
            <person name="Riley R."/>
            <person name="Clum A."/>
            <person name="Nolan M."/>
            <person name="Lipzen A."/>
            <person name="Salamov A."/>
            <person name="Henrissat B."/>
            <person name="Wiebenga A."/>
            <person name="De Vries R.P."/>
            <person name="Grigoriev I.V."/>
            <person name="Mortensen U.H."/>
            <person name="Andersen M.R."/>
            <person name="Baker S.E."/>
        </authorList>
    </citation>
    <scope>NUCLEOTIDE SEQUENCE [LARGE SCALE GENOMIC DNA]</scope>
    <source>
        <strain evidence="1 2">IBT 23096</strain>
    </source>
</reference>